<evidence type="ECO:0000313" key="2">
    <source>
        <dbReference type="Proteomes" id="UP000041254"/>
    </source>
</evidence>
<dbReference type="AlphaFoldDB" id="A0A0G4EXG6"/>
<proteinExistence type="predicted"/>
<dbReference type="EMBL" id="CDMY01000336">
    <property type="protein sequence ID" value="CEM03274.1"/>
    <property type="molecule type" value="Genomic_DNA"/>
</dbReference>
<protein>
    <submittedName>
        <fullName evidence="1">Uncharacterized protein</fullName>
    </submittedName>
</protein>
<dbReference type="Proteomes" id="UP000041254">
    <property type="component" value="Unassembled WGS sequence"/>
</dbReference>
<gene>
    <name evidence="1" type="ORF">Vbra_21122</name>
</gene>
<name>A0A0G4EXG6_VITBC</name>
<sequence length="230" mass="26177">MESLTEKYLRTRGNVEQLRGYVVQVKEQRDIARNELDTLKKIVRPIQAAYDRLEDEVKKLGQAVLNLPDIAERDMKRRSCHYTHLLHIIDTVYADEDGDGDEEDPGRYAINQVREMLPHMDRQLKQMVEWVHRQASFVRQGKEVIAKRGSAQARLVQSMTPAEVMEKAKNSTGSDEQAAKAKEAIKYAEVVGYHTNKARLHIAQKLVADMVAEAKKTKSTIADLPKSAPK</sequence>
<keyword evidence="2" id="KW-1185">Reference proteome</keyword>
<organism evidence="1 2">
    <name type="scientific">Vitrella brassicaformis (strain CCMP3155)</name>
    <dbReference type="NCBI Taxonomy" id="1169540"/>
    <lineage>
        <taxon>Eukaryota</taxon>
        <taxon>Sar</taxon>
        <taxon>Alveolata</taxon>
        <taxon>Colpodellida</taxon>
        <taxon>Vitrellaceae</taxon>
        <taxon>Vitrella</taxon>
    </lineage>
</organism>
<dbReference type="InParanoid" id="A0A0G4EXG6"/>
<dbReference type="VEuPathDB" id="CryptoDB:Vbra_21122"/>
<evidence type="ECO:0000313" key="1">
    <source>
        <dbReference type="EMBL" id="CEM03274.1"/>
    </source>
</evidence>
<reference evidence="1 2" key="1">
    <citation type="submission" date="2014-11" db="EMBL/GenBank/DDBJ databases">
        <authorList>
            <person name="Zhu J."/>
            <person name="Qi W."/>
            <person name="Song R."/>
        </authorList>
    </citation>
    <scope>NUCLEOTIDE SEQUENCE [LARGE SCALE GENOMIC DNA]</scope>
</reference>
<accession>A0A0G4EXG6</accession>